<sequence>MWEKISKSIANLLCLKSNRLRHRNQVLSETVHDANLDVQRVSSHVCLEESRPCMCNHSIKNLESVENGIAIEHSVEANGSFAHAVINMIGMLLGLGQLSTPYALERGGWASAFMLIGLGIICAFTSYLLGKCLEMNPKSRSFRDIGQHAFGTKGRVLAATLLCMEIFTALLSYTISLHDNLIRVLSGMQINVPWAKLSSSQLLTLIAVLIALPSLWLRKLSSLSYLSSAGIFLSLLMFTSVPLTAIFGDVTPNHKIPVLQLHNIPAISGLYIFSYAGHIVFPDLYKGMKDPSKFTKVSIVSFTIVTTLYTTLAFLGAKLFGPEVNPQITLSMPPHLVVTKIALWATVLTPMTKYALELAPLSIQLDHKLPDSMSSKSKMIIRGGSSWIFCGESSSAESARMSDSKRVSILALVDPICTLRHSRRKAFSDPLDPSATAVSSPTSSACAFLSFPPPPESHDLRRSCSLVWIFRSPARMSRRLLVLWSVWCELYLRITPAQPHRRSTPKP</sequence>
<evidence type="ECO:0000256" key="1">
    <source>
        <dbReference type="ARBA" id="ARBA00004141"/>
    </source>
</evidence>
<dbReference type="PANTHER" id="PTHR22950">
    <property type="entry name" value="AMINO ACID TRANSPORTER"/>
    <property type="match status" value="1"/>
</dbReference>
<dbReference type="EMBL" id="OIVN01006456">
    <property type="protein sequence ID" value="SPD33461.1"/>
    <property type="molecule type" value="Genomic_DNA"/>
</dbReference>
<feature type="transmembrane region" description="Helical" evidence="7">
    <location>
        <begin position="109"/>
        <end position="130"/>
    </location>
</feature>
<feature type="transmembrane region" description="Helical" evidence="7">
    <location>
        <begin position="229"/>
        <end position="247"/>
    </location>
</feature>
<evidence type="ECO:0000256" key="5">
    <source>
        <dbReference type="ARBA" id="ARBA00022989"/>
    </source>
</evidence>
<comment type="subcellular location">
    <subcellularLocation>
        <location evidence="1">Membrane</location>
        <topology evidence="1">Multi-pass membrane protein</topology>
    </subcellularLocation>
</comment>
<protein>
    <recommendedName>
        <fullName evidence="8">Amino acid transporter transmembrane domain-containing protein</fullName>
    </recommendedName>
</protein>
<feature type="transmembrane region" description="Helical" evidence="7">
    <location>
        <begin position="297"/>
        <end position="317"/>
    </location>
</feature>
<organism evidence="9">
    <name type="scientific">Fagus sylvatica</name>
    <name type="common">Beechnut</name>
    <dbReference type="NCBI Taxonomy" id="28930"/>
    <lineage>
        <taxon>Eukaryota</taxon>
        <taxon>Viridiplantae</taxon>
        <taxon>Streptophyta</taxon>
        <taxon>Embryophyta</taxon>
        <taxon>Tracheophyta</taxon>
        <taxon>Spermatophyta</taxon>
        <taxon>Magnoliopsida</taxon>
        <taxon>eudicotyledons</taxon>
        <taxon>Gunneridae</taxon>
        <taxon>Pentapetalae</taxon>
        <taxon>rosids</taxon>
        <taxon>fabids</taxon>
        <taxon>Fagales</taxon>
        <taxon>Fagaceae</taxon>
        <taxon>Fagus</taxon>
    </lineage>
</organism>
<evidence type="ECO:0000256" key="7">
    <source>
        <dbReference type="SAM" id="Phobius"/>
    </source>
</evidence>
<dbReference type="Pfam" id="PF01490">
    <property type="entry name" value="Aa_trans"/>
    <property type="match status" value="1"/>
</dbReference>
<keyword evidence="4" id="KW-0029">Amino-acid transport</keyword>
<keyword evidence="6 7" id="KW-0472">Membrane</keyword>
<keyword evidence="5 7" id="KW-1133">Transmembrane helix</keyword>
<accession>A0A2N9JAJ8</accession>
<reference evidence="9" key="1">
    <citation type="submission" date="2018-02" db="EMBL/GenBank/DDBJ databases">
        <authorList>
            <person name="Cohen D.B."/>
            <person name="Kent A.D."/>
        </authorList>
    </citation>
    <scope>NUCLEOTIDE SEQUENCE</scope>
</reference>
<gene>
    <name evidence="9" type="ORF">FSB_LOCUS61343</name>
</gene>
<evidence type="ECO:0000256" key="3">
    <source>
        <dbReference type="ARBA" id="ARBA00022692"/>
    </source>
</evidence>
<evidence type="ECO:0000256" key="6">
    <source>
        <dbReference type="ARBA" id="ARBA00023136"/>
    </source>
</evidence>
<dbReference type="PANTHER" id="PTHR22950:SF696">
    <property type="entry name" value="AMINO ACID TRANSPORTER TRANSMEMBRANE DOMAIN-CONTAINING PROTEIN"/>
    <property type="match status" value="1"/>
</dbReference>
<keyword evidence="3 7" id="KW-0812">Transmembrane</keyword>
<dbReference type="GO" id="GO:0015179">
    <property type="term" value="F:L-amino acid transmembrane transporter activity"/>
    <property type="evidence" value="ECO:0007669"/>
    <property type="project" value="TreeGrafter"/>
</dbReference>
<keyword evidence="2" id="KW-0813">Transport</keyword>
<evidence type="ECO:0000256" key="4">
    <source>
        <dbReference type="ARBA" id="ARBA00022970"/>
    </source>
</evidence>
<evidence type="ECO:0000313" key="9">
    <source>
        <dbReference type="EMBL" id="SPD33461.1"/>
    </source>
</evidence>
<evidence type="ECO:0000256" key="2">
    <source>
        <dbReference type="ARBA" id="ARBA00022448"/>
    </source>
</evidence>
<name>A0A2N9JAJ8_FAGSY</name>
<dbReference type="AlphaFoldDB" id="A0A2N9JAJ8"/>
<feature type="transmembrane region" description="Helical" evidence="7">
    <location>
        <begin position="81"/>
        <end position="103"/>
    </location>
</feature>
<feature type="transmembrane region" description="Helical" evidence="7">
    <location>
        <begin position="156"/>
        <end position="177"/>
    </location>
</feature>
<dbReference type="InterPro" id="IPR013057">
    <property type="entry name" value="AA_transpt_TM"/>
</dbReference>
<feature type="transmembrane region" description="Helical" evidence="7">
    <location>
        <begin position="197"/>
        <end position="217"/>
    </location>
</feature>
<feature type="transmembrane region" description="Helical" evidence="7">
    <location>
        <begin position="267"/>
        <end position="285"/>
    </location>
</feature>
<proteinExistence type="predicted"/>
<feature type="domain" description="Amino acid transporter transmembrane" evidence="8">
    <location>
        <begin position="78"/>
        <end position="371"/>
    </location>
</feature>
<dbReference type="GO" id="GO:0005774">
    <property type="term" value="C:vacuolar membrane"/>
    <property type="evidence" value="ECO:0007669"/>
    <property type="project" value="TreeGrafter"/>
</dbReference>
<evidence type="ECO:0000259" key="8">
    <source>
        <dbReference type="Pfam" id="PF01490"/>
    </source>
</evidence>